<evidence type="ECO:0000256" key="3">
    <source>
        <dbReference type="PROSITE-ProRule" id="PRU01360"/>
    </source>
</evidence>
<evidence type="ECO:0000259" key="7">
    <source>
        <dbReference type="Pfam" id="PF07715"/>
    </source>
</evidence>
<keyword evidence="9" id="KW-1185">Reference proteome</keyword>
<feature type="domain" description="TonB-dependent receptor plug" evidence="7">
    <location>
        <begin position="52"/>
        <end position="161"/>
    </location>
</feature>
<dbReference type="CDD" id="cd01347">
    <property type="entry name" value="ligand_gated_channel"/>
    <property type="match status" value="1"/>
</dbReference>
<accession>A0ABS6BFJ3</accession>
<organism evidence="8 9">
    <name type="scientific">Sphingomonas quercus</name>
    <dbReference type="NCBI Taxonomy" id="2842451"/>
    <lineage>
        <taxon>Bacteria</taxon>
        <taxon>Pseudomonadati</taxon>
        <taxon>Pseudomonadota</taxon>
        <taxon>Alphaproteobacteria</taxon>
        <taxon>Sphingomonadales</taxon>
        <taxon>Sphingomonadaceae</taxon>
        <taxon>Sphingomonas</taxon>
    </lineage>
</organism>
<reference evidence="8 9" key="1">
    <citation type="submission" date="2021-06" db="EMBL/GenBank/DDBJ databases">
        <title>Sphingomonas sp. XMGL2, whole genome shotgun sequencing project.</title>
        <authorList>
            <person name="Zhao G."/>
            <person name="Shen L."/>
        </authorList>
    </citation>
    <scope>NUCLEOTIDE SEQUENCE [LARGE SCALE GENOMIC DNA]</scope>
    <source>
        <strain evidence="8 9">XMGL2</strain>
    </source>
</reference>
<keyword evidence="5" id="KW-0732">Signal</keyword>
<keyword evidence="3" id="KW-1134">Transmembrane beta strand</keyword>
<evidence type="ECO:0000259" key="6">
    <source>
        <dbReference type="Pfam" id="PF00593"/>
    </source>
</evidence>
<sequence>MGIRTLFTAGVALAAIVAPQAGLAQADGAAAPAGAADNGEVVVTARRRAENVQDVPIAVSVVDSRTLDANGTFNVAKLVQIQPSLTFYSTNPRNSAANIRGLGAPFGLTNDGIEQGVGVYIDQVYNSRIAAATFDFLDVEQVEVLRGPQGTLYGKNTTAGAINITTRAPTFTFEGRAELTVGNLDYVQAKASVSGPLIDDKLAIRLAASATERRGTIYNVTSDKWVNAQNNRGFRGSLLWKATDALNLTLSADYNRQNPECCAQIYARVGSTQRPLNRQFAALAAAFNYAPPSINAFDRLTDLDSPLDAFQEIGGVSLRAEWQLGAGTLTSVSAWRFWNWGPSNDRDFIGLPITTISANPSKQNQYSQELRYAVSGDRLDYVFGLFAYHQRQHTTGTQQQGPAASRWLLNPTSANAGNPAVLDGLRSENDIWLRTTSLAAFGQLSWKVTDRLSLQPGLRVNYDRKSGSYVATVITGSGVVASCTSNNGLNSDQRGVLAPQCYDPRFSDWNVSGDFTIAYDVSDDVHAYATYAKSFKSGGINLNGLPLDNNNNPILSTATVKPEDVNHFEIGLKTQFLDRRATLNLAAFWTEISDYQANVTNNQVGVLRGYLANANKVRVRGIEADFQARATRRLNVYASGAFTDHEYVKFTDAPCPPELAGGATAGAGQTPGAPGVPGGLSPANCDISGQWLPGISKWSFSYGGEYHLPAKLFGEDGEAYVAFDGSYRSKFSSNPSRSIYTDIDGYALANVRAGFRTASGWDIFGWVRNAFDRNYYELLATQSGSTGLVVGQPADPRTYGVTAKARF</sequence>
<dbReference type="InterPro" id="IPR012910">
    <property type="entry name" value="Plug_dom"/>
</dbReference>
<dbReference type="InterPro" id="IPR000531">
    <property type="entry name" value="Beta-barrel_TonB"/>
</dbReference>
<gene>
    <name evidence="8" type="ORF">KOF26_04195</name>
</gene>
<evidence type="ECO:0000256" key="2">
    <source>
        <dbReference type="ARBA" id="ARBA00023077"/>
    </source>
</evidence>
<keyword evidence="1" id="KW-0406">Ion transport</keyword>
<feature type="signal peptide" evidence="5">
    <location>
        <begin position="1"/>
        <end position="26"/>
    </location>
</feature>
<feature type="domain" description="TonB-dependent receptor-like beta-barrel" evidence="6">
    <location>
        <begin position="277"/>
        <end position="769"/>
    </location>
</feature>
<comment type="similarity">
    <text evidence="3 4">Belongs to the TonB-dependent receptor family.</text>
</comment>
<keyword evidence="3" id="KW-0998">Cell outer membrane</keyword>
<feature type="chain" id="PRO_5046347366" evidence="5">
    <location>
        <begin position="27"/>
        <end position="807"/>
    </location>
</feature>
<evidence type="ECO:0000256" key="4">
    <source>
        <dbReference type="RuleBase" id="RU003357"/>
    </source>
</evidence>
<protein>
    <submittedName>
        <fullName evidence="8">TonB-dependent receptor</fullName>
    </submittedName>
</protein>
<evidence type="ECO:0000313" key="9">
    <source>
        <dbReference type="Proteomes" id="UP000776276"/>
    </source>
</evidence>
<comment type="subcellular location">
    <subcellularLocation>
        <location evidence="3">Cell outer membrane</location>
        <topology evidence="3">Multi-pass membrane protein</topology>
    </subcellularLocation>
</comment>
<proteinExistence type="inferred from homology"/>
<evidence type="ECO:0000313" key="8">
    <source>
        <dbReference type="EMBL" id="MBU3077058.1"/>
    </source>
</evidence>
<dbReference type="Proteomes" id="UP000776276">
    <property type="component" value="Unassembled WGS sequence"/>
</dbReference>
<keyword evidence="3" id="KW-0813">Transport</keyword>
<keyword evidence="3 4" id="KW-0472">Membrane</keyword>
<keyword evidence="8" id="KW-0675">Receptor</keyword>
<name>A0ABS6BFJ3_9SPHN</name>
<dbReference type="PROSITE" id="PS52016">
    <property type="entry name" value="TONB_DEPENDENT_REC_3"/>
    <property type="match status" value="1"/>
</dbReference>
<evidence type="ECO:0000256" key="1">
    <source>
        <dbReference type="ARBA" id="ARBA00023065"/>
    </source>
</evidence>
<dbReference type="Pfam" id="PF07715">
    <property type="entry name" value="Plug"/>
    <property type="match status" value="1"/>
</dbReference>
<dbReference type="Pfam" id="PF00593">
    <property type="entry name" value="TonB_dep_Rec_b-barrel"/>
    <property type="match status" value="1"/>
</dbReference>
<dbReference type="RefSeq" id="WP_216320595.1">
    <property type="nucleotide sequence ID" value="NZ_JAHKRT010000002.1"/>
</dbReference>
<dbReference type="EMBL" id="JAHKRT010000002">
    <property type="protein sequence ID" value="MBU3077058.1"/>
    <property type="molecule type" value="Genomic_DNA"/>
</dbReference>
<keyword evidence="2 4" id="KW-0798">TonB box</keyword>
<dbReference type="InterPro" id="IPR039426">
    <property type="entry name" value="TonB-dep_rcpt-like"/>
</dbReference>
<dbReference type="PANTHER" id="PTHR32552">
    <property type="entry name" value="FERRICHROME IRON RECEPTOR-RELATED"/>
    <property type="match status" value="1"/>
</dbReference>
<dbReference type="PANTHER" id="PTHR32552:SF81">
    <property type="entry name" value="TONB-DEPENDENT OUTER MEMBRANE RECEPTOR"/>
    <property type="match status" value="1"/>
</dbReference>
<evidence type="ECO:0000256" key="5">
    <source>
        <dbReference type="SAM" id="SignalP"/>
    </source>
</evidence>
<keyword evidence="3" id="KW-0812">Transmembrane</keyword>
<comment type="caution">
    <text evidence="8">The sequence shown here is derived from an EMBL/GenBank/DDBJ whole genome shotgun (WGS) entry which is preliminary data.</text>
</comment>